<sequence>MKNLFLTGLLVFFSTIAFSQRQVIDFNQEWKFRKVHSKMKETLISTPHCWNIDDALDPSGKPDYFRGLCSYKKTLTLKPEWEGKRIFIRFLGVNNVANIYVNGKHIGEHKGGYTAFAFDMTPYLYAKKKNRIEVKVSNAWRADITPLGGDFNIYGGIYRPVELLVLEPSHITPMDYGSSGVYITQRSVSEQAADLVIDAKVTNGNSFRERLYAHYTIKDQDGKTVYTGKSNKMINGRETITISRRVRLENPHLWDGKRDPYLYTVETVLKNEAGKVFDRVEQTTGFRYFEFHPKKGFLLNGKHMKLRGVNRHQDRLGKGYALSPSDHEQDMALMKEMGVNSIRLAHYPQSPYMYSLADKEGMVVWAEIPMLEYHDNEGFKENCRQQLIELIRQQYNHPSIVTWSLFNEIKDKGTDDYPFVSELNRIAHGEDPSRPTTSATHIGGDFIKITDINAWNKYIGWYGKASPAKIDGWLKRNHENDPGYGFGISEYGAGASLKHYEDTLKQPTPKAVWHPEKWQTHYHEEHWRAISKFDPVWGTYVWNMFDFGAAHRVEGDTFGRNDKGLVTIDRKERKDSFYFYKANWNRNEPFIHIAEQRFAERKKAMQYIKAFTNLDKTVLTVNGKKFRTKRTDNGTCLWEGITLKDGENTIKVSGKKNGKIITDECVLILKKELASAK</sequence>
<dbReference type="AlphaFoldDB" id="A0AAU9CLU5"/>
<keyword evidence="3" id="KW-0326">Glycosidase</keyword>
<dbReference type="InterPro" id="IPR013783">
    <property type="entry name" value="Ig-like_fold"/>
</dbReference>
<dbReference type="GO" id="GO:0004553">
    <property type="term" value="F:hydrolase activity, hydrolyzing O-glycosyl compounds"/>
    <property type="evidence" value="ECO:0007669"/>
    <property type="project" value="InterPro"/>
</dbReference>
<evidence type="ECO:0000256" key="3">
    <source>
        <dbReference type="ARBA" id="ARBA00023295"/>
    </source>
</evidence>
<feature type="signal peptide" evidence="4">
    <location>
        <begin position="1"/>
        <end position="19"/>
    </location>
</feature>
<dbReference type="PANTHER" id="PTHR42732:SF1">
    <property type="entry name" value="BETA-MANNOSIDASE"/>
    <property type="match status" value="1"/>
</dbReference>
<evidence type="ECO:0000259" key="5">
    <source>
        <dbReference type="Pfam" id="PF00703"/>
    </source>
</evidence>
<dbReference type="Gene3D" id="3.20.20.80">
    <property type="entry name" value="Glycosidases"/>
    <property type="match status" value="1"/>
</dbReference>
<dbReference type="InterPro" id="IPR006104">
    <property type="entry name" value="Glyco_hydro_2_N"/>
</dbReference>
<dbReference type="SUPFAM" id="SSF49303">
    <property type="entry name" value="beta-Galactosidase/glucuronidase domain"/>
    <property type="match status" value="1"/>
</dbReference>
<dbReference type="InterPro" id="IPR036156">
    <property type="entry name" value="Beta-gal/glucu_dom_sf"/>
</dbReference>
<evidence type="ECO:0000256" key="1">
    <source>
        <dbReference type="ARBA" id="ARBA00007401"/>
    </source>
</evidence>
<evidence type="ECO:0000259" key="7">
    <source>
        <dbReference type="Pfam" id="PF02837"/>
    </source>
</evidence>
<evidence type="ECO:0000259" key="6">
    <source>
        <dbReference type="Pfam" id="PF02836"/>
    </source>
</evidence>
<dbReference type="Pfam" id="PF00703">
    <property type="entry name" value="Glyco_hydro_2"/>
    <property type="match status" value="1"/>
</dbReference>
<protein>
    <submittedName>
        <fullName evidence="8">Beta-galactosidase</fullName>
    </submittedName>
</protein>
<dbReference type="Gene3D" id="2.60.120.260">
    <property type="entry name" value="Galactose-binding domain-like"/>
    <property type="match status" value="1"/>
</dbReference>
<dbReference type="RefSeq" id="WP_338394242.1">
    <property type="nucleotide sequence ID" value="NZ_AP025314.1"/>
</dbReference>
<evidence type="ECO:0000256" key="2">
    <source>
        <dbReference type="ARBA" id="ARBA00022801"/>
    </source>
</evidence>
<feature type="domain" description="Glycoside hydrolase family 2 immunoglobulin-like beta-sandwich" evidence="5">
    <location>
        <begin position="181"/>
        <end position="287"/>
    </location>
</feature>
<name>A0AAU9CLU5_9BACT</name>
<evidence type="ECO:0000313" key="8">
    <source>
        <dbReference type="EMBL" id="BDD09018.1"/>
    </source>
</evidence>
<reference evidence="8 9" key="1">
    <citation type="submission" date="2021-12" db="EMBL/GenBank/DDBJ databases">
        <title>Genome sequencing of bacteria with rrn-lacking chromosome and rrn-plasmid.</title>
        <authorList>
            <person name="Anda M."/>
            <person name="Iwasaki W."/>
        </authorList>
    </citation>
    <scope>NUCLEOTIDE SEQUENCE [LARGE SCALE GENOMIC DNA]</scope>
    <source>
        <strain evidence="8 9">DSM 100852</strain>
    </source>
</reference>
<dbReference type="PRINTS" id="PR00132">
    <property type="entry name" value="GLHYDRLASE2"/>
</dbReference>
<dbReference type="InterPro" id="IPR006103">
    <property type="entry name" value="Glyco_hydro_2_cat"/>
</dbReference>
<keyword evidence="9" id="KW-1185">Reference proteome</keyword>
<keyword evidence="2" id="KW-0378">Hydrolase</keyword>
<dbReference type="Pfam" id="PF02837">
    <property type="entry name" value="Glyco_hydro_2_N"/>
    <property type="match status" value="1"/>
</dbReference>
<dbReference type="InterPro" id="IPR006102">
    <property type="entry name" value="Ig-like_GH2"/>
</dbReference>
<comment type="similarity">
    <text evidence="1">Belongs to the glycosyl hydrolase 2 family.</text>
</comment>
<dbReference type="KEGG" id="fax:FUAX_14500"/>
<feature type="domain" description="Glycosyl hydrolases family 2 sugar binding" evidence="7">
    <location>
        <begin position="67"/>
        <end position="164"/>
    </location>
</feature>
<dbReference type="SUPFAM" id="SSF51445">
    <property type="entry name" value="(Trans)glycosidases"/>
    <property type="match status" value="1"/>
</dbReference>
<accession>A0AAU9CLU5</accession>
<dbReference type="InterPro" id="IPR008979">
    <property type="entry name" value="Galactose-bd-like_sf"/>
</dbReference>
<evidence type="ECO:0000313" key="9">
    <source>
        <dbReference type="Proteomes" id="UP001348817"/>
    </source>
</evidence>
<keyword evidence="4" id="KW-0732">Signal</keyword>
<dbReference type="InterPro" id="IPR051913">
    <property type="entry name" value="GH2_Domain-Containing"/>
</dbReference>
<organism evidence="8 9">
    <name type="scientific">Fulvitalea axinellae</name>
    <dbReference type="NCBI Taxonomy" id="1182444"/>
    <lineage>
        <taxon>Bacteria</taxon>
        <taxon>Pseudomonadati</taxon>
        <taxon>Bacteroidota</taxon>
        <taxon>Cytophagia</taxon>
        <taxon>Cytophagales</taxon>
        <taxon>Persicobacteraceae</taxon>
        <taxon>Fulvitalea</taxon>
    </lineage>
</organism>
<dbReference type="Pfam" id="PF02836">
    <property type="entry name" value="Glyco_hydro_2_C"/>
    <property type="match status" value="1"/>
</dbReference>
<feature type="domain" description="Glycoside hydrolase family 2 catalytic" evidence="6">
    <location>
        <begin position="295"/>
        <end position="576"/>
    </location>
</feature>
<dbReference type="InterPro" id="IPR006101">
    <property type="entry name" value="Glyco_hydro_2"/>
</dbReference>
<dbReference type="Proteomes" id="UP001348817">
    <property type="component" value="Chromosome"/>
</dbReference>
<dbReference type="EMBL" id="AP025314">
    <property type="protein sequence ID" value="BDD09018.1"/>
    <property type="molecule type" value="Genomic_DNA"/>
</dbReference>
<evidence type="ECO:0000256" key="4">
    <source>
        <dbReference type="SAM" id="SignalP"/>
    </source>
</evidence>
<dbReference type="SUPFAM" id="SSF49785">
    <property type="entry name" value="Galactose-binding domain-like"/>
    <property type="match status" value="1"/>
</dbReference>
<gene>
    <name evidence="8" type="ORF">FUAX_14500</name>
</gene>
<dbReference type="Gene3D" id="2.60.40.10">
    <property type="entry name" value="Immunoglobulins"/>
    <property type="match status" value="2"/>
</dbReference>
<dbReference type="PANTHER" id="PTHR42732">
    <property type="entry name" value="BETA-GALACTOSIDASE"/>
    <property type="match status" value="1"/>
</dbReference>
<dbReference type="GO" id="GO:0005975">
    <property type="term" value="P:carbohydrate metabolic process"/>
    <property type="evidence" value="ECO:0007669"/>
    <property type="project" value="InterPro"/>
</dbReference>
<feature type="chain" id="PRO_5043717529" evidence="4">
    <location>
        <begin position="20"/>
        <end position="677"/>
    </location>
</feature>
<proteinExistence type="inferred from homology"/>
<dbReference type="InterPro" id="IPR017853">
    <property type="entry name" value="GH"/>
</dbReference>